<dbReference type="InterPro" id="IPR007314">
    <property type="entry name" value="Cofac_haem-bd_dom"/>
</dbReference>
<protein>
    <recommendedName>
        <fullName evidence="1">Haem-binding uptake Tiki superfamily ChaN domain-containing protein</fullName>
    </recommendedName>
</protein>
<comment type="caution">
    <text evidence="2">The sequence shown here is derived from an EMBL/GenBank/DDBJ whole genome shotgun (WGS) entry which is preliminary data.</text>
</comment>
<reference evidence="2 3" key="1">
    <citation type="submission" date="2014-09" db="EMBL/GenBank/DDBJ databases">
        <title>Sporocytophaga myxococcoides PG-01 genome sequencing.</title>
        <authorList>
            <person name="Liu L."/>
            <person name="Gao P.J."/>
            <person name="Chen G.J."/>
            <person name="Wang L.S."/>
        </authorList>
    </citation>
    <scope>NUCLEOTIDE SEQUENCE [LARGE SCALE GENOMIC DNA]</scope>
    <source>
        <strain evidence="2 3">PG-01</strain>
    </source>
</reference>
<dbReference type="Pfam" id="PF04187">
    <property type="entry name" value="Cofac_haem_bdg"/>
    <property type="match status" value="1"/>
</dbReference>
<evidence type="ECO:0000313" key="2">
    <source>
        <dbReference type="EMBL" id="GAL82804.1"/>
    </source>
</evidence>
<dbReference type="OrthoDB" id="1680202at2"/>
<proteinExistence type="predicted"/>
<name>A0A098L8Z9_9BACT</name>
<sequence length="286" mass="32922">MIRLVIYIHLALFPLNIIAQDAYTLFDKQGKKVSYDKFLSVLEGADIILFGEIHDNALCHWMELQILKKLEASKKGKVVVGGEFFEADDQIIINEYLKGYFSLTNFKDEAKTWNNFEHAYLPIIQFSKEKHLPFIATNIPRRYASIVAKKGIDSLQLLQSEAFKWIAPLPFEIDKNLPGYKHLSEASVQGHGFSLPFLVEAQAIKDATMAHFINLYRGDKIFFHINGSFHSDGYEGIYWYLKRKNPSLKIITISSREQNNLSALNKEHLNLADFIICFPEDMVRTK</sequence>
<evidence type="ECO:0000259" key="1">
    <source>
        <dbReference type="Pfam" id="PF04187"/>
    </source>
</evidence>
<dbReference type="Proteomes" id="UP000030185">
    <property type="component" value="Unassembled WGS sequence"/>
</dbReference>
<dbReference type="RefSeq" id="WP_045456865.1">
    <property type="nucleotide sequence ID" value="NZ_BBLT01000001.1"/>
</dbReference>
<gene>
    <name evidence="2" type="ORF">MYP_30</name>
</gene>
<dbReference type="SUPFAM" id="SSF159501">
    <property type="entry name" value="EreA/ChaN-like"/>
    <property type="match status" value="1"/>
</dbReference>
<dbReference type="STRING" id="153721.MYP_30"/>
<dbReference type="eggNOG" id="COG3016">
    <property type="taxonomic scope" value="Bacteria"/>
</dbReference>
<evidence type="ECO:0000313" key="3">
    <source>
        <dbReference type="Proteomes" id="UP000030185"/>
    </source>
</evidence>
<dbReference type="AlphaFoldDB" id="A0A098L8Z9"/>
<dbReference type="CDD" id="cd14727">
    <property type="entry name" value="ChanN-like"/>
    <property type="match status" value="1"/>
</dbReference>
<accession>A0A098L8Z9</accession>
<feature type="domain" description="Haem-binding uptake Tiki superfamily ChaN" evidence="1">
    <location>
        <begin position="40"/>
        <end position="241"/>
    </location>
</feature>
<organism evidence="2 3">
    <name type="scientific">Sporocytophaga myxococcoides</name>
    <dbReference type="NCBI Taxonomy" id="153721"/>
    <lineage>
        <taxon>Bacteria</taxon>
        <taxon>Pseudomonadati</taxon>
        <taxon>Bacteroidota</taxon>
        <taxon>Cytophagia</taxon>
        <taxon>Cytophagales</taxon>
        <taxon>Cytophagaceae</taxon>
        <taxon>Sporocytophaga</taxon>
    </lineage>
</organism>
<dbReference type="Gene3D" id="3.40.50.11550">
    <property type="match status" value="1"/>
</dbReference>
<keyword evidence="3" id="KW-1185">Reference proteome</keyword>
<dbReference type="EMBL" id="BBLT01000001">
    <property type="protein sequence ID" value="GAL82804.1"/>
    <property type="molecule type" value="Genomic_DNA"/>
</dbReference>